<comment type="caution">
    <text evidence="2">The sequence shown here is derived from an EMBL/GenBank/DDBJ whole genome shotgun (WGS) entry which is preliminary data.</text>
</comment>
<protein>
    <submittedName>
        <fullName evidence="2">dATP/dGTP diphosphohydrolase domain-containing protein</fullName>
    </submittedName>
</protein>
<evidence type="ECO:0000313" key="3">
    <source>
        <dbReference type="Proteomes" id="UP001589645"/>
    </source>
</evidence>
<reference evidence="2 3" key="1">
    <citation type="submission" date="2024-09" db="EMBL/GenBank/DDBJ databases">
        <authorList>
            <person name="Sun Q."/>
            <person name="Mori K."/>
        </authorList>
    </citation>
    <scope>NUCLEOTIDE SEQUENCE [LARGE SCALE GENOMIC DNA]</scope>
    <source>
        <strain evidence="2 3">CECT 8064</strain>
    </source>
</reference>
<keyword evidence="3" id="KW-1185">Reference proteome</keyword>
<dbReference type="InterPro" id="IPR044038">
    <property type="entry name" value="dATP/dGTP_diPOhydrolase_N"/>
</dbReference>
<sequence>MKEEFGKYEKVVYDGEVFEVLETADRTGMMKLGPLFKASYEYAWADEEMVVSLNRAIKLRIIDEETVDKLTDYSSIGEGLCNTNEWEATDAPFVGKDGSGKNDRADGKLRWDLLPLAEIEDIVRVYTEGAKKYADNSWQDIPDGFNRYLGALMRHLVAYTKGERYDKEGFMHLSAVCWNAIALLYYDKHNKGLIEWKSQEKE</sequence>
<dbReference type="Pfam" id="PF18909">
    <property type="entry name" value="dGTP_diPhyd_N"/>
    <property type="match status" value="1"/>
</dbReference>
<organism evidence="2 3">
    <name type="scientific">Vibrio olivae</name>
    <dbReference type="NCBI Taxonomy" id="1243002"/>
    <lineage>
        <taxon>Bacteria</taxon>
        <taxon>Pseudomonadati</taxon>
        <taxon>Pseudomonadota</taxon>
        <taxon>Gammaproteobacteria</taxon>
        <taxon>Vibrionales</taxon>
        <taxon>Vibrionaceae</taxon>
        <taxon>Vibrio</taxon>
    </lineage>
</organism>
<dbReference type="Proteomes" id="UP001589645">
    <property type="component" value="Unassembled WGS sequence"/>
</dbReference>
<dbReference type="RefSeq" id="WP_390198084.1">
    <property type="nucleotide sequence ID" value="NZ_JBHMEP010000022.1"/>
</dbReference>
<name>A0ABV5HU41_9VIBR</name>
<accession>A0ABV5HU41</accession>
<evidence type="ECO:0000259" key="1">
    <source>
        <dbReference type="Pfam" id="PF18909"/>
    </source>
</evidence>
<dbReference type="EMBL" id="JBHMEP010000022">
    <property type="protein sequence ID" value="MFB9137795.1"/>
    <property type="molecule type" value="Genomic_DNA"/>
</dbReference>
<evidence type="ECO:0000313" key="2">
    <source>
        <dbReference type="EMBL" id="MFB9137795.1"/>
    </source>
</evidence>
<gene>
    <name evidence="2" type="ORF">ACFFUV_22870</name>
</gene>
<proteinExistence type="predicted"/>
<feature type="domain" description="dATP/dGTP diphosphohydrolase N-terminal" evidence="1">
    <location>
        <begin position="101"/>
        <end position="192"/>
    </location>
</feature>